<gene>
    <name evidence="2" type="ORF">Q4F19_16625</name>
</gene>
<name>A0ABT8YCG0_9SPHN</name>
<evidence type="ECO:0000313" key="2">
    <source>
        <dbReference type="EMBL" id="MDO6416017.1"/>
    </source>
</evidence>
<dbReference type="EMBL" id="JAUOTP010000008">
    <property type="protein sequence ID" value="MDO6416017.1"/>
    <property type="molecule type" value="Genomic_DNA"/>
</dbReference>
<dbReference type="RefSeq" id="WP_303544876.1">
    <property type="nucleotide sequence ID" value="NZ_JAUOTP010000008.1"/>
</dbReference>
<protein>
    <submittedName>
        <fullName evidence="2">Thiamine phosphate synthase</fullName>
    </submittedName>
</protein>
<organism evidence="2 3">
    <name type="scientific">Sphingomonas natans</name>
    <dbReference type="NCBI Taxonomy" id="3063330"/>
    <lineage>
        <taxon>Bacteria</taxon>
        <taxon>Pseudomonadati</taxon>
        <taxon>Pseudomonadota</taxon>
        <taxon>Alphaproteobacteria</taxon>
        <taxon>Sphingomonadales</taxon>
        <taxon>Sphingomonadaceae</taxon>
        <taxon>Sphingomonas</taxon>
    </lineage>
</organism>
<proteinExistence type="predicted"/>
<dbReference type="SUPFAM" id="SSF51391">
    <property type="entry name" value="Thiamin phosphate synthase"/>
    <property type="match status" value="1"/>
</dbReference>
<sequence>MPARQPVPTLWLFTDERADIGLERALGRLPRGAGIVFRHHATPRAARRARFETVRRIAKARGLVLILAGDPRDAIGWGADGWHGRGVLRLPLRFRTAPVHDPRELVAARRAGVDVAFVSPVFATRSHPGAPALGPIRLGQMAKRSTLTIVALGGMDARRYRRMRALGASGWAAIDAWSS</sequence>
<evidence type="ECO:0000313" key="3">
    <source>
        <dbReference type="Proteomes" id="UP001169764"/>
    </source>
</evidence>
<comment type="caution">
    <text evidence="2">The sequence shown here is derived from an EMBL/GenBank/DDBJ whole genome shotgun (WGS) entry which is preliminary data.</text>
</comment>
<dbReference type="InterPro" id="IPR013785">
    <property type="entry name" value="Aldolase_TIM"/>
</dbReference>
<dbReference type="InterPro" id="IPR036206">
    <property type="entry name" value="ThiamineP_synth_sf"/>
</dbReference>
<dbReference type="CDD" id="cd00564">
    <property type="entry name" value="TMP_TenI"/>
    <property type="match status" value="1"/>
</dbReference>
<reference evidence="2" key="1">
    <citation type="submission" date="2023-07" db="EMBL/GenBank/DDBJ databases">
        <authorList>
            <person name="Kim M."/>
        </authorList>
    </citation>
    <scope>NUCLEOTIDE SEQUENCE</scope>
    <source>
        <strain evidence="2">BIUV-7</strain>
    </source>
</reference>
<evidence type="ECO:0000259" key="1">
    <source>
        <dbReference type="Pfam" id="PF02581"/>
    </source>
</evidence>
<dbReference type="InterPro" id="IPR022998">
    <property type="entry name" value="ThiamineP_synth_TenI"/>
</dbReference>
<accession>A0ABT8YCG0</accession>
<dbReference type="Pfam" id="PF02581">
    <property type="entry name" value="TMP-TENI"/>
    <property type="match status" value="1"/>
</dbReference>
<feature type="domain" description="Thiamine phosphate synthase/TenI" evidence="1">
    <location>
        <begin position="29"/>
        <end position="176"/>
    </location>
</feature>
<dbReference type="Gene3D" id="3.20.20.70">
    <property type="entry name" value="Aldolase class I"/>
    <property type="match status" value="1"/>
</dbReference>
<dbReference type="Proteomes" id="UP001169764">
    <property type="component" value="Unassembled WGS sequence"/>
</dbReference>
<keyword evidence="3" id="KW-1185">Reference proteome</keyword>